<reference evidence="10" key="1">
    <citation type="submission" date="2015-05" db="EMBL/GenBank/DDBJ databases">
        <authorList>
            <consortium name="Pathogen Informatics"/>
        </authorList>
    </citation>
    <scope>NUCLEOTIDE SEQUENCE [LARGE SCALE GENOMIC DNA]</scope>
    <source>
        <strain evidence="10">L1-83</strain>
    </source>
</reference>
<feature type="transmembrane region" description="Helical" evidence="7">
    <location>
        <begin position="81"/>
        <end position="98"/>
    </location>
</feature>
<protein>
    <submittedName>
        <fullName evidence="9">Major facilitator superfamily protein</fullName>
    </submittedName>
</protein>
<organism evidence="9 10">
    <name type="scientific">Roseburia inulinivorans</name>
    <dbReference type="NCBI Taxonomy" id="360807"/>
    <lineage>
        <taxon>Bacteria</taxon>
        <taxon>Bacillati</taxon>
        <taxon>Bacillota</taxon>
        <taxon>Clostridia</taxon>
        <taxon>Lachnospirales</taxon>
        <taxon>Lachnospiraceae</taxon>
        <taxon>Roseburia</taxon>
    </lineage>
</organism>
<evidence type="ECO:0000259" key="8">
    <source>
        <dbReference type="PROSITE" id="PS50850"/>
    </source>
</evidence>
<keyword evidence="5 7" id="KW-1133">Transmembrane helix</keyword>
<dbReference type="AlphaFoldDB" id="A0A0M6WA79"/>
<accession>A0A0M6WA79</accession>
<dbReference type="Pfam" id="PF07690">
    <property type="entry name" value="MFS_1"/>
    <property type="match status" value="1"/>
</dbReference>
<feature type="transmembrane region" description="Helical" evidence="7">
    <location>
        <begin position="365"/>
        <end position="384"/>
    </location>
</feature>
<dbReference type="PROSITE" id="PS00216">
    <property type="entry name" value="SUGAR_TRANSPORT_1"/>
    <property type="match status" value="1"/>
</dbReference>
<dbReference type="Gene3D" id="1.20.1250.20">
    <property type="entry name" value="MFS general substrate transporter like domains"/>
    <property type="match status" value="1"/>
</dbReference>
<keyword evidence="10" id="KW-1185">Reference proteome</keyword>
<keyword evidence="4 7" id="KW-0812">Transmembrane</keyword>
<sequence length="397" mass="42333">MNSKAKYYPTAFVLYLNYFVQGIATGVLGQQIMKEALVTQWGGDIVKDIGLVATVVAAAGLGRLIILPFAGPLSDKLGRKICVALGALLYAVSMFMIAKSPTMMVAYIGSLISGSANSFLDCGVIPCCVEILAPRTGLATILTKFFISGGQKVLPMILGFAATASFGMTNVIFYTGVAFLVVAIFIFIAPVPKAEKTGEKQQSLIQQLKGTKFTIESWGLIAIGFTCTATFQLWLYCAQTYGARVCGMTDTTTMQSYYASGTILAIIVTAIITMKIKPVRILFIYPLISCITVFAVYFAKTPEMCNIGAGLMGFFAAGGVLQMATATVNDLFPKIKGTITAIIMIASSISMYTVMTAAGKMSPESVLLMNGIIAGIGTLIALFVNIRYKNLLANVEE</sequence>
<keyword evidence="3" id="KW-0813">Transport</keyword>
<comment type="subcellular location">
    <subcellularLocation>
        <location evidence="1">Cell membrane</location>
        <topology evidence="1">Multi-pass membrane protein</topology>
    </subcellularLocation>
</comment>
<evidence type="ECO:0000256" key="5">
    <source>
        <dbReference type="ARBA" id="ARBA00022989"/>
    </source>
</evidence>
<dbReference type="InterPro" id="IPR020846">
    <property type="entry name" value="MFS_dom"/>
</dbReference>
<feature type="transmembrane region" description="Helical" evidence="7">
    <location>
        <begin position="281"/>
        <end position="299"/>
    </location>
</feature>
<evidence type="ECO:0000256" key="6">
    <source>
        <dbReference type="ARBA" id="ARBA00023136"/>
    </source>
</evidence>
<dbReference type="EMBL" id="CVRS01000002">
    <property type="protein sequence ID" value="CRL31858.1"/>
    <property type="molecule type" value="Genomic_DNA"/>
</dbReference>
<feature type="transmembrane region" description="Helical" evidence="7">
    <location>
        <begin position="172"/>
        <end position="192"/>
    </location>
</feature>
<evidence type="ECO:0000256" key="4">
    <source>
        <dbReference type="ARBA" id="ARBA00022692"/>
    </source>
</evidence>
<dbReference type="GO" id="GO:0022857">
    <property type="term" value="F:transmembrane transporter activity"/>
    <property type="evidence" value="ECO:0007669"/>
    <property type="project" value="InterPro"/>
</dbReference>
<feature type="transmembrane region" description="Helical" evidence="7">
    <location>
        <begin position="49"/>
        <end position="69"/>
    </location>
</feature>
<evidence type="ECO:0000313" key="10">
    <source>
        <dbReference type="Proteomes" id="UP000049828"/>
    </source>
</evidence>
<dbReference type="PROSITE" id="PS50850">
    <property type="entry name" value="MFS"/>
    <property type="match status" value="1"/>
</dbReference>
<feature type="transmembrane region" description="Helical" evidence="7">
    <location>
        <begin position="256"/>
        <end position="274"/>
    </location>
</feature>
<feature type="transmembrane region" description="Helical" evidence="7">
    <location>
        <begin position="311"/>
        <end position="332"/>
    </location>
</feature>
<evidence type="ECO:0000256" key="7">
    <source>
        <dbReference type="SAM" id="Phobius"/>
    </source>
</evidence>
<keyword evidence="6 7" id="KW-0472">Membrane</keyword>
<feature type="transmembrane region" description="Helical" evidence="7">
    <location>
        <begin position="339"/>
        <end position="359"/>
    </location>
</feature>
<dbReference type="InterPro" id="IPR011701">
    <property type="entry name" value="MFS"/>
</dbReference>
<dbReference type="PANTHER" id="PTHR23514">
    <property type="entry name" value="BYPASS OF STOP CODON PROTEIN 6"/>
    <property type="match status" value="1"/>
</dbReference>
<feature type="transmembrane region" description="Helical" evidence="7">
    <location>
        <begin position="12"/>
        <end position="29"/>
    </location>
</feature>
<evidence type="ECO:0000256" key="2">
    <source>
        <dbReference type="ARBA" id="ARBA00008335"/>
    </source>
</evidence>
<evidence type="ECO:0000313" key="9">
    <source>
        <dbReference type="EMBL" id="CRL31858.1"/>
    </source>
</evidence>
<dbReference type="RefSeq" id="WP_055038989.1">
    <property type="nucleotide sequence ID" value="NZ_CVRS01000002.1"/>
</dbReference>
<dbReference type="InterPro" id="IPR005829">
    <property type="entry name" value="Sugar_transporter_CS"/>
</dbReference>
<proteinExistence type="inferred from homology"/>
<evidence type="ECO:0000256" key="3">
    <source>
        <dbReference type="ARBA" id="ARBA00022448"/>
    </source>
</evidence>
<dbReference type="OrthoDB" id="7066727at2"/>
<dbReference type="Proteomes" id="UP000049828">
    <property type="component" value="Unassembled WGS sequence"/>
</dbReference>
<feature type="domain" description="Major facilitator superfamily (MFS) profile" evidence="8">
    <location>
        <begin position="10"/>
        <end position="389"/>
    </location>
</feature>
<evidence type="ECO:0000256" key="1">
    <source>
        <dbReference type="ARBA" id="ARBA00004651"/>
    </source>
</evidence>
<dbReference type="GO" id="GO:0005886">
    <property type="term" value="C:plasma membrane"/>
    <property type="evidence" value="ECO:0007669"/>
    <property type="project" value="UniProtKB-SubCell"/>
</dbReference>
<gene>
    <name evidence="9" type="ORF">RIL183_11841</name>
</gene>
<comment type="similarity">
    <text evidence="2">Belongs to the major facilitator superfamily.</text>
</comment>
<dbReference type="PANTHER" id="PTHR23514:SF3">
    <property type="entry name" value="BYPASS OF STOP CODON PROTEIN 6"/>
    <property type="match status" value="1"/>
</dbReference>
<dbReference type="InterPro" id="IPR036259">
    <property type="entry name" value="MFS_trans_sf"/>
</dbReference>
<name>A0A0M6WA79_9FIRM</name>
<feature type="transmembrane region" description="Helical" evidence="7">
    <location>
        <begin position="213"/>
        <end position="236"/>
    </location>
</feature>
<dbReference type="SUPFAM" id="SSF103473">
    <property type="entry name" value="MFS general substrate transporter"/>
    <property type="match status" value="1"/>
</dbReference>
<dbReference type="InterPro" id="IPR051788">
    <property type="entry name" value="MFS_Transporter"/>
</dbReference>